<dbReference type="Proteomes" id="UP000676310">
    <property type="component" value="Unassembled WGS sequence"/>
</dbReference>
<sequence>MESLSEHIRNSGSKEIVASVFGIWLLYWVSLAALTFWYEFYYEIYPNKFQYLWKIKKLHERYGPIIRINPIHVHIYDADYFETIYASGANHKRDRCGWSHHAGSKTWAGAMLETMDHDMHKMRRNAISPFFSKRSVQALEGLVVNNTQKLLSRFQGELEKKGPNAGVVNLNNANAAFTMDIISEYCFGESMNSMEKEEYGKEWLDVFHQGIQIRPLARQFPTIFNLMLDLPSHIVAKMDAGAAKLNSFNELMLLKIERILSREDDEDNSKNLRRTVFHDIRDDIGGKLPESEKHPMRLMMDASVLLGAGTETTARTMAVTTFYLIKNMEAGEKLRQELKKVMPTADHQVSLPQLEALPYLAAVINEGLRCAHGVSSRQPRIATGEDLTYAQYTLPRGTPVMQSAYLLHTDPTIYPDPFAFRPERWLENPKLTRYLFAFGRGSRNCLGMNLATSELYIGLAMIWRRFQFDIWDTVETRDVLTNHDCFLGLPDLSSEGVRVRVIGEVEGD</sequence>
<dbReference type="GO" id="GO:0004497">
    <property type="term" value="F:monooxygenase activity"/>
    <property type="evidence" value="ECO:0007669"/>
    <property type="project" value="UniProtKB-KW"/>
</dbReference>
<name>A0A8J2HW15_9PLEO</name>
<organism evidence="10 11">
    <name type="scientific">Alternaria atra</name>
    <dbReference type="NCBI Taxonomy" id="119953"/>
    <lineage>
        <taxon>Eukaryota</taxon>
        <taxon>Fungi</taxon>
        <taxon>Dikarya</taxon>
        <taxon>Ascomycota</taxon>
        <taxon>Pezizomycotina</taxon>
        <taxon>Dothideomycetes</taxon>
        <taxon>Pleosporomycetidae</taxon>
        <taxon>Pleosporales</taxon>
        <taxon>Pleosporineae</taxon>
        <taxon>Pleosporaceae</taxon>
        <taxon>Alternaria</taxon>
        <taxon>Alternaria sect. Ulocladioides</taxon>
    </lineage>
</organism>
<evidence type="ECO:0000256" key="3">
    <source>
        <dbReference type="ARBA" id="ARBA00022723"/>
    </source>
</evidence>
<dbReference type="GO" id="GO:0016705">
    <property type="term" value="F:oxidoreductase activity, acting on paired donors, with incorporation or reduction of molecular oxygen"/>
    <property type="evidence" value="ECO:0007669"/>
    <property type="project" value="InterPro"/>
</dbReference>
<dbReference type="PRINTS" id="PR00385">
    <property type="entry name" value="P450"/>
</dbReference>
<keyword evidence="9" id="KW-1133">Transmembrane helix</keyword>
<gene>
    <name evidence="10" type="ORF">ALTATR162_LOCUS2873</name>
</gene>
<dbReference type="InterPro" id="IPR001128">
    <property type="entry name" value="Cyt_P450"/>
</dbReference>
<dbReference type="InterPro" id="IPR050121">
    <property type="entry name" value="Cytochrome_P450_monoxygenase"/>
</dbReference>
<keyword evidence="6 8" id="KW-0503">Monooxygenase</keyword>
<keyword evidence="7 8" id="KW-0349">Heme</keyword>
<dbReference type="RefSeq" id="XP_043166414.1">
    <property type="nucleotide sequence ID" value="XM_043310479.1"/>
</dbReference>
<feature type="binding site" description="axial binding residue" evidence="7">
    <location>
        <position position="445"/>
    </location>
    <ligand>
        <name>heme</name>
        <dbReference type="ChEBI" id="CHEBI:30413"/>
    </ligand>
    <ligandPart>
        <name>Fe</name>
        <dbReference type="ChEBI" id="CHEBI:18248"/>
    </ligandPart>
</feature>
<evidence type="ECO:0000256" key="1">
    <source>
        <dbReference type="ARBA" id="ARBA00001971"/>
    </source>
</evidence>
<feature type="transmembrane region" description="Helical" evidence="9">
    <location>
        <begin position="16"/>
        <end position="38"/>
    </location>
</feature>
<comment type="caution">
    <text evidence="10">The sequence shown here is derived from an EMBL/GenBank/DDBJ whole genome shotgun (WGS) entry which is preliminary data.</text>
</comment>
<dbReference type="PANTHER" id="PTHR24305:SF157">
    <property type="entry name" value="N-ACETYLTRYPTOPHAN 6-HYDROXYLASE IVOC-RELATED"/>
    <property type="match status" value="1"/>
</dbReference>
<dbReference type="PRINTS" id="PR00463">
    <property type="entry name" value="EP450I"/>
</dbReference>
<dbReference type="GeneID" id="67014366"/>
<evidence type="ECO:0000256" key="7">
    <source>
        <dbReference type="PIRSR" id="PIRSR602401-1"/>
    </source>
</evidence>
<evidence type="ECO:0000256" key="6">
    <source>
        <dbReference type="ARBA" id="ARBA00023033"/>
    </source>
</evidence>
<evidence type="ECO:0000256" key="9">
    <source>
        <dbReference type="SAM" id="Phobius"/>
    </source>
</evidence>
<reference evidence="10" key="1">
    <citation type="submission" date="2021-05" db="EMBL/GenBank/DDBJ databases">
        <authorList>
            <person name="Stam R."/>
        </authorList>
    </citation>
    <scope>NUCLEOTIDE SEQUENCE</scope>
    <source>
        <strain evidence="10">CS162</strain>
    </source>
</reference>
<dbReference type="CDD" id="cd11062">
    <property type="entry name" value="CYP58-like"/>
    <property type="match status" value="1"/>
</dbReference>
<evidence type="ECO:0000313" key="10">
    <source>
        <dbReference type="EMBL" id="CAG5152694.1"/>
    </source>
</evidence>
<keyword evidence="4 8" id="KW-0560">Oxidoreductase</keyword>
<dbReference type="Gene3D" id="1.10.630.10">
    <property type="entry name" value="Cytochrome P450"/>
    <property type="match status" value="1"/>
</dbReference>
<dbReference type="EMBL" id="CAJRGZ010000016">
    <property type="protein sequence ID" value="CAG5152694.1"/>
    <property type="molecule type" value="Genomic_DNA"/>
</dbReference>
<keyword evidence="9" id="KW-0472">Membrane</keyword>
<keyword evidence="9" id="KW-0812">Transmembrane</keyword>
<dbReference type="GO" id="GO:0005506">
    <property type="term" value="F:iron ion binding"/>
    <property type="evidence" value="ECO:0007669"/>
    <property type="project" value="InterPro"/>
</dbReference>
<dbReference type="InterPro" id="IPR036396">
    <property type="entry name" value="Cyt_P450_sf"/>
</dbReference>
<evidence type="ECO:0000256" key="5">
    <source>
        <dbReference type="ARBA" id="ARBA00023004"/>
    </source>
</evidence>
<keyword evidence="11" id="KW-1185">Reference proteome</keyword>
<keyword evidence="5 7" id="KW-0408">Iron</keyword>
<proteinExistence type="inferred from homology"/>
<protein>
    <recommendedName>
        <fullName evidence="12">Cytochrome P450 monooxygenase</fullName>
    </recommendedName>
</protein>
<evidence type="ECO:0000256" key="8">
    <source>
        <dbReference type="RuleBase" id="RU000461"/>
    </source>
</evidence>
<evidence type="ECO:0000256" key="2">
    <source>
        <dbReference type="ARBA" id="ARBA00010617"/>
    </source>
</evidence>
<comment type="cofactor">
    <cofactor evidence="1 7">
        <name>heme</name>
        <dbReference type="ChEBI" id="CHEBI:30413"/>
    </cofactor>
</comment>
<dbReference type="Pfam" id="PF00067">
    <property type="entry name" value="p450"/>
    <property type="match status" value="1"/>
</dbReference>
<dbReference type="InterPro" id="IPR002401">
    <property type="entry name" value="Cyt_P450_E_grp-I"/>
</dbReference>
<comment type="similarity">
    <text evidence="2 8">Belongs to the cytochrome P450 family.</text>
</comment>
<dbReference type="InterPro" id="IPR017972">
    <property type="entry name" value="Cyt_P450_CS"/>
</dbReference>
<dbReference type="OrthoDB" id="3945418at2759"/>
<keyword evidence="3 7" id="KW-0479">Metal-binding</keyword>
<dbReference type="PROSITE" id="PS00086">
    <property type="entry name" value="CYTOCHROME_P450"/>
    <property type="match status" value="1"/>
</dbReference>
<dbReference type="GO" id="GO:0020037">
    <property type="term" value="F:heme binding"/>
    <property type="evidence" value="ECO:0007669"/>
    <property type="project" value="InterPro"/>
</dbReference>
<evidence type="ECO:0000256" key="4">
    <source>
        <dbReference type="ARBA" id="ARBA00023002"/>
    </source>
</evidence>
<dbReference type="PANTHER" id="PTHR24305">
    <property type="entry name" value="CYTOCHROME P450"/>
    <property type="match status" value="1"/>
</dbReference>
<accession>A0A8J2HW15</accession>
<evidence type="ECO:0008006" key="12">
    <source>
        <dbReference type="Google" id="ProtNLM"/>
    </source>
</evidence>
<dbReference type="AlphaFoldDB" id="A0A8J2HW15"/>
<evidence type="ECO:0000313" key="11">
    <source>
        <dbReference type="Proteomes" id="UP000676310"/>
    </source>
</evidence>
<dbReference type="SUPFAM" id="SSF48264">
    <property type="entry name" value="Cytochrome P450"/>
    <property type="match status" value="1"/>
</dbReference>